<dbReference type="PROSITE" id="PS00608">
    <property type="entry name" value="GLYCOSYL_HYDROL_F2_2"/>
    <property type="match status" value="1"/>
</dbReference>
<accession>A0A5J4RA98</accession>
<gene>
    <name evidence="7" type="ORF">EZS27_020639</name>
</gene>
<dbReference type="GO" id="GO:0005990">
    <property type="term" value="P:lactose catabolic process"/>
    <property type="evidence" value="ECO:0007669"/>
    <property type="project" value="TreeGrafter"/>
</dbReference>
<evidence type="ECO:0000256" key="4">
    <source>
        <dbReference type="ARBA" id="ARBA00023295"/>
    </source>
</evidence>
<dbReference type="AlphaFoldDB" id="A0A5J4RA98"/>
<dbReference type="EC" id="3.2.1.23" evidence="2"/>
<dbReference type="InterPro" id="IPR032312">
    <property type="entry name" value="LacZ_4"/>
</dbReference>
<evidence type="ECO:0000259" key="6">
    <source>
        <dbReference type="SMART" id="SM01038"/>
    </source>
</evidence>
<dbReference type="EMBL" id="SNRY01001471">
    <property type="protein sequence ID" value="KAA6330678.1"/>
    <property type="molecule type" value="Genomic_DNA"/>
</dbReference>
<dbReference type="InterPro" id="IPR006101">
    <property type="entry name" value="Glyco_hydro_2"/>
</dbReference>
<dbReference type="GO" id="GO:0009341">
    <property type="term" value="C:beta-galactosidase complex"/>
    <property type="evidence" value="ECO:0007669"/>
    <property type="project" value="InterPro"/>
</dbReference>
<dbReference type="InterPro" id="IPR013783">
    <property type="entry name" value="Ig-like_fold"/>
</dbReference>
<dbReference type="SMART" id="SM01038">
    <property type="entry name" value="Bgal_small_N"/>
    <property type="match status" value="1"/>
</dbReference>
<dbReference type="InterPro" id="IPR036156">
    <property type="entry name" value="Beta-gal/glucu_dom_sf"/>
</dbReference>
<dbReference type="Pfam" id="PF02836">
    <property type="entry name" value="Glyco_hydro_2_C"/>
    <property type="match status" value="1"/>
</dbReference>
<dbReference type="InterPro" id="IPR017853">
    <property type="entry name" value="GH"/>
</dbReference>
<keyword evidence="3" id="KW-0378">Hydrolase</keyword>
<dbReference type="PANTHER" id="PTHR46323:SF2">
    <property type="entry name" value="BETA-GALACTOSIDASE"/>
    <property type="match status" value="1"/>
</dbReference>
<dbReference type="InterPro" id="IPR006103">
    <property type="entry name" value="Glyco_hydro_2_cat"/>
</dbReference>
<name>A0A5J4RA98_9ZZZZ</name>
<comment type="caution">
    <text evidence="7">The sequence shown here is derived from an EMBL/GenBank/DDBJ whole genome shotgun (WGS) entry which is preliminary data.</text>
</comment>
<dbReference type="GO" id="GO:0004565">
    <property type="term" value="F:beta-galactosidase activity"/>
    <property type="evidence" value="ECO:0007669"/>
    <property type="project" value="UniProtKB-EC"/>
</dbReference>
<dbReference type="InterPro" id="IPR014718">
    <property type="entry name" value="GH-type_carb-bd"/>
</dbReference>
<dbReference type="InterPro" id="IPR050347">
    <property type="entry name" value="Bact_Beta-galactosidase"/>
</dbReference>
<dbReference type="Pfam" id="PF02929">
    <property type="entry name" value="Bgal_small_N"/>
    <property type="match status" value="1"/>
</dbReference>
<dbReference type="Gene3D" id="2.70.98.10">
    <property type="match status" value="1"/>
</dbReference>
<dbReference type="PROSITE" id="PS00719">
    <property type="entry name" value="GLYCOSYL_HYDROL_F2_1"/>
    <property type="match status" value="1"/>
</dbReference>
<comment type="catalytic activity">
    <reaction evidence="1">
        <text>Hydrolysis of terminal non-reducing beta-D-galactose residues in beta-D-galactosides.</text>
        <dbReference type="EC" id="3.2.1.23"/>
    </reaction>
</comment>
<dbReference type="Gene3D" id="2.60.40.10">
    <property type="entry name" value="Immunoglobulins"/>
    <property type="match status" value="1"/>
</dbReference>
<dbReference type="Gene3D" id="3.20.20.80">
    <property type="entry name" value="Glycosidases"/>
    <property type="match status" value="1"/>
</dbReference>
<evidence type="ECO:0000313" key="7">
    <source>
        <dbReference type="EMBL" id="KAA6330678.1"/>
    </source>
</evidence>
<organism evidence="7">
    <name type="scientific">termite gut metagenome</name>
    <dbReference type="NCBI Taxonomy" id="433724"/>
    <lineage>
        <taxon>unclassified sequences</taxon>
        <taxon>metagenomes</taxon>
        <taxon>organismal metagenomes</taxon>
    </lineage>
</organism>
<dbReference type="PRINTS" id="PR00132">
    <property type="entry name" value="GLHYDRLASE2"/>
</dbReference>
<evidence type="ECO:0000256" key="5">
    <source>
        <dbReference type="ARBA" id="ARBA00032230"/>
    </source>
</evidence>
<dbReference type="SUPFAM" id="SSF49303">
    <property type="entry name" value="beta-Galactosidase/glucuronidase domain"/>
    <property type="match status" value="1"/>
</dbReference>
<reference evidence="7" key="1">
    <citation type="submission" date="2019-03" db="EMBL/GenBank/DDBJ databases">
        <title>Single cell metagenomics reveals metabolic interactions within the superorganism composed of flagellate Streblomastix strix and complex community of Bacteroidetes bacteria on its surface.</title>
        <authorList>
            <person name="Treitli S.C."/>
            <person name="Kolisko M."/>
            <person name="Husnik F."/>
            <person name="Keeling P."/>
            <person name="Hampl V."/>
        </authorList>
    </citation>
    <scope>NUCLEOTIDE SEQUENCE</scope>
    <source>
        <strain evidence="7">STM</strain>
    </source>
</reference>
<feature type="domain" description="Beta galactosidase small chain/" evidence="6">
    <location>
        <begin position="423"/>
        <end position="714"/>
    </location>
</feature>
<sequence>VIEATSCKVGFRTVEIINKQLLVNGQPILIKGVNYHEHNEYTGHYVTEELLLKDFSLWKEYNVNTIRTSHYPQQERFYELCDQYGMYVIDEANIESHGMGYDTRIGGTLGNNPLFKEAHVERTINMYERDKNHPCVIIWSLGNEAGNGINFHTTYSLLKERDTTRPVQYERAGMEWNSDIYCPMYSSLSAIEKYAQNENSTRPLILCEYAHAMGNSLGNFQDYWNIIEKYPILQGGCVWDWVDQGMAETTPDGRKYWTYGGDYGETGTPSDGNFCINGVVYPNREVKPQTQELGKVYQNIKFLNFNKEQETVDIYNGFFFTNLNKYNFYYTIHEAGKEIVNESFNISVEPGRTETVYLKNIPRGANDTKNITIEFYAKNRFNEPCLPMGSVIAREQIEIHPFNKTDITLQYPAIKTGVYKQVTLSGKDFKVVFDKRSGMLVSYIYKGAEYIHNEQGMRPFFWRAPTDNDYGASLPKKLSAWKEASYQDIKASEFFVSERKTYTEVRCSYTYKQTGARWYITYQISADGIIKVNNKIEIRKQKNAPMIPRIGLRMQLSDSLTQLSYYGRGPGENYWDRKTSQFLGEYKLPIERMYEPYIRPQENNHRTDVSWFAITNQAYEGLLFMANDKLEFNASNYLLESLDGGEDVHNNAPRTETTNHLHATDPTRESLVDLFIDYRMMGIGGDNSWGALPHEEYLIQLNKKDHIDYGFTIIPMGK</sequence>
<proteinExistence type="predicted"/>
<dbReference type="Pfam" id="PF16353">
    <property type="entry name" value="LacZ_4"/>
    <property type="match status" value="1"/>
</dbReference>
<keyword evidence="4" id="KW-0326">Glycosidase</keyword>
<evidence type="ECO:0000256" key="3">
    <source>
        <dbReference type="ARBA" id="ARBA00022801"/>
    </source>
</evidence>
<dbReference type="SUPFAM" id="SSF51445">
    <property type="entry name" value="(Trans)glycosidases"/>
    <property type="match status" value="1"/>
</dbReference>
<dbReference type="InterPro" id="IPR023230">
    <property type="entry name" value="Glyco_hydro_2_CS"/>
</dbReference>
<protein>
    <recommendedName>
        <fullName evidence="2">beta-galactosidase</fullName>
        <ecNumber evidence="2">3.2.1.23</ecNumber>
    </recommendedName>
    <alternativeName>
        <fullName evidence="5">Lactase</fullName>
    </alternativeName>
</protein>
<dbReference type="SUPFAM" id="SSF74650">
    <property type="entry name" value="Galactose mutarotase-like"/>
    <property type="match status" value="1"/>
</dbReference>
<evidence type="ECO:0000256" key="1">
    <source>
        <dbReference type="ARBA" id="ARBA00001412"/>
    </source>
</evidence>
<dbReference type="FunFam" id="3.20.20.80:FF:000121">
    <property type="entry name" value="Beta-galactosidase"/>
    <property type="match status" value="1"/>
</dbReference>
<evidence type="ECO:0000256" key="2">
    <source>
        <dbReference type="ARBA" id="ARBA00012756"/>
    </source>
</evidence>
<dbReference type="PANTHER" id="PTHR46323">
    <property type="entry name" value="BETA-GALACTOSIDASE"/>
    <property type="match status" value="1"/>
</dbReference>
<dbReference type="InterPro" id="IPR023232">
    <property type="entry name" value="Glyco_hydro_2_AS"/>
</dbReference>
<dbReference type="InterPro" id="IPR004199">
    <property type="entry name" value="B-gal_small/dom_5"/>
</dbReference>
<dbReference type="GO" id="GO:0030246">
    <property type="term" value="F:carbohydrate binding"/>
    <property type="evidence" value="ECO:0007669"/>
    <property type="project" value="InterPro"/>
</dbReference>
<dbReference type="InterPro" id="IPR011013">
    <property type="entry name" value="Gal_mutarotase_sf_dom"/>
</dbReference>
<feature type="non-terminal residue" evidence="7">
    <location>
        <position position="1"/>
    </location>
</feature>